<gene>
    <name evidence="1" type="ORF">PFLUV_G00196960</name>
</gene>
<keyword evidence="2" id="KW-1185">Reference proteome</keyword>
<organism evidence="1 2">
    <name type="scientific">Perca fluviatilis</name>
    <name type="common">European perch</name>
    <dbReference type="NCBI Taxonomy" id="8168"/>
    <lineage>
        <taxon>Eukaryota</taxon>
        <taxon>Metazoa</taxon>
        <taxon>Chordata</taxon>
        <taxon>Craniata</taxon>
        <taxon>Vertebrata</taxon>
        <taxon>Euteleostomi</taxon>
        <taxon>Actinopterygii</taxon>
        <taxon>Neopterygii</taxon>
        <taxon>Teleostei</taxon>
        <taxon>Neoteleostei</taxon>
        <taxon>Acanthomorphata</taxon>
        <taxon>Eupercaria</taxon>
        <taxon>Perciformes</taxon>
        <taxon>Percoidei</taxon>
        <taxon>Percidae</taxon>
        <taxon>Percinae</taxon>
        <taxon>Perca</taxon>
    </lineage>
</organism>
<dbReference type="Proteomes" id="UP000465112">
    <property type="component" value="Chromosome 16"/>
</dbReference>
<dbReference type="AlphaFoldDB" id="A0A6A5EDS5"/>
<accession>A0A6A5EDS5</accession>
<sequence length="76" mass="8493">MYHLPHRFGGRECGFPVSQDALHQFDDILPAQRSLCGDGNLEMHFAEMEQQSGLAPSLNWTTAVENYISLKDISGL</sequence>
<protein>
    <submittedName>
        <fullName evidence="1">Uncharacterized protein</fullName>
    </submittedName>
</protein>
<name>A0A6A5EDS5_PERFL</name>
<dbReference type="EMBL" id="VHII01000016">
    <property type="protein sequence ID" value="KAF1379030.1"/>
    <property type="molecule type" value="Genomic_DNA"/>
</dbReference>
<evidence type="ECO:0000313" key="2">
    <source>
        <dbReference type="Proteomes" id="UP000465112"/>
    </source>
</evidence>
<comment type="caution">
    <text evidence="1">The sequence shown here is derived from an EMBL/GenBank/DDBJ whole genome shotgun (WGS) entry which is preliminary data.</text>
</comment>
<evidence type="ECO:0000313" key="1">
    <source>
        <dbReference type="EMBL" id="KAF1379030.1"/>
    </source>
</evidence>
<proteinExistence type="predicted"/>
<reference evidence="1 2" key="1">
    <citation type="submission" date="2019-06" db="EMBL/GenBank/DDBJ databases">
        <title>A chromosome-scale genome assembly of the European perch, Perca fluviatilis.</title>
        <authorList>
            <person name="Roques C."/>
            <person name="Zahm M."/>
            <person name="Cabau C."/>
            <person name="Klopp C."/>
            <person name="Bouchez O."/>
            <person name="Donnadieu C."/>
            <person name="Kuhl H."/>
            <person name="Gislard M."/>
            <person name="Guendouz S."/>
            <person name="Journot L."/>
            <person name="Haffray P."/>
            <person name="Bestin A."/>
            <person name="Morvezen R."/>
            <person name="Feron R."/>
            <person name="Wen M."/>
            <person name="Jouanno E."/>
            <person name="Herpin A."/>
            <person name="Schartl M."/>
            <person name="Postlethwait J."/>
            <person name="Schaerlinger B."/>
            <person name="Chardard D."/>
            <person name="Lecocq T."/>
            <person name="Poncet C."/>
            <person name="Jaffrelo L."/>
            <person name="Lampietro C."/>
            <person name="Guiguen Y."/>
        </authorList>
    </citation>
    <scope>NUCLEOTIDE SEQUENCE [LARGE SCALE GENOMIC DNA]</scope>
    <source>
        <tissue evidence="1">Blood</tissue>
    </source>
</reference>